<gene>
    <name evidence="3" type="ORF">LDELB18P1_0156</name>
</gene>
<evidence type="ECO:0000259" key="2">
    <source>
        <dbReference type="Pfam" id="PF07282"/>
    </source>
</evidence>
<comment type="caution">
    <text evidence="3">The sequence shown here is derived from an EMBL/GenBank/DDBJ whole genome shotgun (WGS) entry which is preliminary data.</text>
</comment>
<evidence type="ECO:0000256" key="1">
    <source>
        <dbReference type="ARBA" id="ARBA00023125"/>
    </source>
</evidence>
<dbReference type="Pfam" id="PF07282">
    <property type="entry name" value="Cas12f1-like_TNB"/>
    <property type="match status" value="1"/>
</dbReference>
<dbReference type="GO" id="GO:0003677">
    <property type="term" value="F:DNA binding"/>
    <property type="evidence" value="ECO:0007669"/>
    <property type="project" value="UniProtKB-KW"/>
</dbReference>
<dbReference type="InterPro" id="IPR010095">
    <property type="entry name" value="Cas12f1-like_TNB"/>
</dbReference>
<proteinExistence type="predicted"/>
<dbReference type="AlphaFoldDB" id="A0A4Q7DYJ9"/>
<keyword evidence="1" id="KW-0238">DNA-binding</keyword>
<dbReference type="RefSeq" id="WP_016395947.1">
    <property type="nucleotide sequence ID" value="NZ_SETJ01000009.1"/>
</dbReference>
<dbReference type="Proteomes" id="UP000292818">
    <property type="component" value="Unassembled WGS sequence"/>
</dbReference>
<name>A0A4Q7DYJ9_9LACO</name>
<accession>A0A4Q7DYJ9</accession>
<dbReference type="EMBL" id="SETJ01000009">
    <property type="protein sequence ID" value="RZM17454.1"/>
    <property type="molecule type" value="Genomic_DNA"/>
</dbReference>
<feature type="domain" description="Cas12f1-like TNB" evidence="2">
    <location>
        <begin position="373"/>
        <end position="438"/>
    </location>
</feature>
<protein>
    <submittedName>
        <fullName evidence="3">Transposase</fullName>
    </submittedName>
</protein>
<reference evidence="3 4" key="1">
    <citation type="submission" date="2019-01" db="EMBL/GenBank/DDBJ databases">
        <title>Colonization of the human gut by bovine bacteria present in Parmesan cheese.</title>
        <authorList>
            <person name="Lugli G.A."/>
            <person name="Milani C."/>
        </authorList>
    </citation>
    <scope>NUCLEOTIDE SEQUENCE [LARGE SCALE GENOMIC DNA]</scope>
    <source>
        <strain evidence="3 4">LDELB18P1</strain>
    </source>
</reference>
<evidence type="ECO:0000313" key="3">
    <source>
        <dbReference type="EMBL" id="RZM17454.1"/>
    </source>
</evidence>
<dbReference type="NCBIfam" id="NF040570">
    <property type="entry name" value="guided_TnpB"/>
    <property type="match status" value="1"/>
</dbReference>
<evidence type="ECO:0000313" key="4">
    <source>
        <dbReference type="Proteomes" id="UP000292818"/>
    </source>
</evidence>
<organism evidence="3 4">
    <name type="scientific">Lactobacillus delbrueckii</name>
    <dbReference type="NCBI Taxonomy" id="1584"/>
    <lineage>
        <taxon>Bacteria</taxon>
        <taxon>Bacillati</taxon>
        <taxon>Bacillota</taxon>
        <taxon>Bacilli</taxon>
        <taxon>Lactobacillales</taxon>
        <taxon>Lactobacillaceae</taxon>
        <taxon>Lactobacillus</taxon>
    </lineage>
</organism>
<sequence length="470" mass="54562">MSNEEKYGFTRQYHVLLTDKQKIQHEKALKTQNALFQYALKYLFKTYGVKHIGRPMPFSQKPIQYVLNKIKTGFIKDKYGSARWKKSVLFLSSHSADEFLKTVYTNFSQYRKRLVKADKSMDEKARYNFKMNVTKDKYGKHKNQLHKSWYRKGSINFLRNSASFRTITSQKLPEDSKGGIRIEDKHTDNHTFLTVADFGTVEVIEDLSELNLKDIALTKIKKLPDGSYRLQLTFSLPRKKQKSKTIQGFDWNMAGNEAFCSSDGKRIKVSDAAIKRADEYEQKINAIKSARDLEGNAHGQSKLYRKLDRRQQKLNAKRSNMLTNEYRHLVHEVVDDCDTIVVEKLDAYEMRKRGKGSAQRKGINRRLAVLKPYELMTILESLVKKQNKRFVKVDSFWTSKACHDCGYINKDLKVGQKEWQCPSCKKTVDRDLNAARNILDWGIHPEHHAKLKKTAEEGKNLSPSSLVTEV</sequence>